<comment type="caution">
    <text evidence="2">The sequence shown here is derived from an EMBL/GenBank/DDBJ whole genome shotgun (WGS) entry which is preliminary data.</text>
</comment>
<sequence>MAAALVAGLVLGAGGVGAAWALAGDDSDTSGSGPAGDAHAACAAFDGFDETKWGAKGKEGDIAINRYSAAGTLANAAAAGDKRYKPLAEAISRSQNRYAQELEFTAKVKKDLDKVRGLCEDL</sequence>
<evidence type="ECO:0000313" key="3">
    <source>
        <dbReference type="Proteomes" id="UP000634229"/>
    </source>
</evidence>
<reference evidence="2 3" key="1">
    <citation type="submission" date="2021-01" db="EMBL/GenBank/DDBJ databases">
        <title>WGS of actinomycetes isolated from Thailand.</title>
        <authorList>
            <person name="Thawai C."/>
        </authorList>
    </citation>
    <scope>NUCLEOTIDE SEQUENCE [LARGE SCALE GENOMIC DNA]</scope>
    <source>
        <strain evidence="2 3">CA1R205</strain>
    </source>
</reference>
<evidence type="ECO:0000256" key="1">
    <source>
        <dbReference type="SAM" id="SignalP"/>
    </source>
</evidence>
<organism evidence="2 3">
    <name type="scientific">Streptomyces coffeae</name>
    <dbReference type="NCBI Taxonomy" id="621382"/>
    <lineage>
        <taxon>Bacteria</taxon>
        <taxon>Bacillati</taxon>
        <taxon>Actinomycetota</taxon>
        <taxon>Actinomycetes</taxon>
        <taxon>Kitasatosporales</taxon>
        <taxon>Streptomycetaceae</taxon>
        <taxon>Streptomyces</taxon>
    </lineage>
</organism>
<gene>
    <name evidence="2" type="ORF">JK363_11865</name>
</gene>
<proteinExistence type="predicted"/>
<evidence type="ECO:0000313" key="2">
    <source>
        <dbReference type="EMBL" id="MBL1097360.1"/>
    </source>
</evidence>
<name>A0ABS1NBV0_9ACTN</name>
<keyword evidence="3" id="KW-1185">Reference proteome</keyword>
<dbReference type="EMBL" id="JAERRF010000006">
    <property type="protein sequence ID" value="MBL1097360.1"/>
    <property type="molecule type" value="Genomic_DNA"/>
</dbReference>
<feature type="chain" id="PRO_5046109656" evidence="1">
    <location>
        <begin position="19"/>
        <end position="122"/>
    </location>
</feature>
<dbReference type="Proteomes" id="UP000634229">
    <property type="component" value="Unassembled WGS sequence"/>
</dbReference>
<accession>A0ABS1NBV0</accession>
<protein>
    <submittedName>
        <fullName evidence="2">Uncharacterized protein</fullName>
    </submittedName>
</protein>
<feature type="signal peptide" evidence="1">
    <location>
        <begin position="1"/>
        <end position="18"/>
    </location>
</feature>
<keyword evidence="1" id="KW-0732">Signal</keyword>